<evidence type="ECO:0000256" key="1">
    <source>
        <dbReference type="ARBA" id="ARBA00022729"/>
    </source>
</evidence>
<dbReference type="PANTHER" id="PTHR30535:SF34">
    <property type="entry name" value="MOLYBDATE-BINDING PROTEIN MOLA"/>
    <property type="match status" value="1"/>
</dbReference>
<dbReference type="NCBIfam" id="NF038402">
    <property type="entry name" value="TroA_like"/>
    <property type="match status" value="1"/>
</dbReference>
<gene>
    <name evidence="3" type="ORF">HC175_12420</name>
</gene>
<dbReference type="Pfam" id="PF01497">
    <property type="entry name" value="Peripla_BP_2"/>
    <property type="match status" value="1"/>
</dbReference>
<dbReference type="InterPro" id="IPR002491">
    <property type="entry name" value="ABC_transptr_periplasmic_BD"/>
</dbReference>
<keyword evidence="1" id="KW-0732">Signal</keyword>
<feature type="domain" description="Fe/B12 periplasmic-binding" evidence="2">
    <location>
        <begin position="20"/>
        <end position="265"/>
    </location>
</feature>
<evidence type="ECO:0000313" key="3">
    <source>
        <dbReference type="EMBL" id="NJW53725.1"/>
    </source>
</evidence>
<proteinExistence type="predicted"/>
<dbReference type="PANTHER" id="PTHR30535">
    <property type="entry name" value="VITAMIN B12-BINDING PROTEIN"/>
    <property type="match status" value="1"/>
</dbReference>
<organism evidence="3 4">
    <name type="scientific">Salinimicrobium oceani</name>
    <dbReference type="NCBI Taxonomy" id="2722702"/>
    <lineage>
        <taxon>Bacteria</taxon>
        <taxon>Pseudomonadati</taxon>
        <taxon>Bacteroidota</taxon>
        <taxon>Flavobacteriia</taxon>
        <taxon>Flavobacteriales</taxon>
        <taxon>Flavobacteriaceae</taxon>
        <taxon>Salinimicrobium</taxon>
    </lineage>
</organism>
<dbReference type="InterPro" id="IPR054828">
    <property type="entry name" value="Vit_B12_bind_prot"/>
</dbReference>
<keyword evidence="4" id="KW-1185">Reference proteome</keyword>
<evidence type="ECO:0000259" key="2">
    <source>
        <dbReference type="PROSITE" id="PS50983"/>
    </source>
</evidence>
<dbReference type="EMBL" id="JAAVJR010000007">
    <property type="protein sequence ID" value="NJW53725.1"/>
    <property type="molecule type" value="Genomic_DNA"/>
</dbReference>
<reference evidence="3 4" key="1">
    <citation type="submission" date="2020-03" db="EMBL/GenBank/DDBJ databases">
        <title>Salinimicrobium sp. nov, isolated from SCS.</title>
        <authorList>
            <person name="Cao W.R."/>
        </authorList>
    </citation>
    <scope>NUCLEOTIDE SEQUENCE [LARGE SCALE GENOMIC DNA]</scope>
    <source>
        <strain evidence="4">J15B91</strain>
    </source>
</reference>
<protein>
    <submittedName>
        <fullName evidence="3">ABC transporter substrate-binding protein</fullName>
    </submittedName>
</protein>
<dbReference type="SUPFAM" id="SSF53807">
    <property type="entry name" value="Helical backbone' metal receptor"/>
    <property type="match status" value="1"/>
</dbReference>
<dbReference type="Gene3D" id="3.40.50.1980">
    <property type="entry name" value="Nitrogenase molybdenum iron protein domain"/>
    <property type="match status" value="2"/>
</dbReference>
<dbReference type="Proteomes" id="UP000703674">
    <property type="component" value="Unassembled WGS sequence"/>
</dbReference>
<evidence type="ECO:0000313" key="4">
    <source>
        <dbReference type="Proteomes" id="UP000703674"/>
    </source>
</evidence>
<sequence>MRTFYDQLNRKIELKEIPQRIVSLVPSQTELLVDLGLREQVVGVTKFCVHPEDLRKEKRVVGGTKQVHLEKISALDPDIILCNKEENTEEMVAELERIAPVHVSDIKTIDDSLQLILQYGEIFGVAGKASEIAEKIRFEKELFQKEMDGVRERKVAYFIWKNPWMVAGKETFIDHLLKLNGFKNVFLEEDSRYPEVELSQLKHKEVDLVLLSTEPFPFKVKDIDLVKTEGRMDSVHVVDGEFFSWYGSRLLLAFHYFKNLQAILP</sequence>
<dbReference type="PROSITE" id="PS50983">
    <property type="entry name" value="FE_B12_PBP"/>
    <property type="match status" value="1"/>
</dbReference>
<dbReference type="RefSeq" id="WP_168138827.1">
    <property type="nucleotide sequence ID" value="NZ_JAAVJR010000007.1"/>
</dbReference>
<dbReference type="InterPro" id="IPR050902">
    <property type="entry name" value="ABC_Transporter_SBP"/>
</dbReference>
<name>A0ABX1CZN1_9FLAO</name>
<accession>A0ABX1CZN1</accession>
<comment type="caution">
    <text evidence="3">The sequence shown here is derived from an EMBL/GenBank/DDBJ whole genome shotgun (WGS) entry which is preliminary data.</text>
</comment>